<gene>
    <name evidence="1" type="ORF">ACZ87_01561</name>
</gene>
<protein>
    <submittedName>
        <fullName evidence="1">Uncharacterized protein</fullName>
    </submittedName>
</protein>
<dbReference type="EMBL" id="LJAM02000121">
    <property type="protein sequence ID" value="RAP71617.1"/>
    <property type="molecule type" value="Genomic_DNA"/>
</dbReference>
<accession>A0A328TM24</accession>
<dbReference type="Proteomes" id="UP000244334">
    <property type="component" value="Unassembled WGS sequence"/>
</dbReference>
<dbReference type="AlphaFoldDB" id="A0A328TM24"/>
<organism evidence="1 2">
    <name type="scientific">Candidatus Erwinia dacicola</name>
    <dbReference type="NCBI Taxonomy" id="252393"/>
    <lineage>
        <taxon>Bacteria</taxon>
        <taxon>Pseudomonadati</taxon>
        <taxon>Pseudomonadota</taxon>
        <taxon>Gammaproteobacteria</taxon>
        <taxon>Enterobacterales</taxon>
        <taxon>Erwiniaceae</taxon>
        <taxon>Erwinia</taxon>
    </lineage>
</organism>
<reference evidence="1" key="1">
    <citation type="submission" date="2018-04" db="EMBL/GenBank/DDBJ databases">
        <title>Genomes of the Obligate Erwinia dacicola and Facultative Enterobacter sp. OLF Endosymbionts of the Olive Fruit fly, Bactrocera oleae.</title>
        <authorList>
            <person name="Estes A.M."/>
            <person name="Hearn D.J."/>
            <person name="Agarwal S."/>
            <person name="Pierson E.A."/>
            <person name="Dunning-Hotopp J.C."/>
        </authorList>
    </citation>
    <scope>NUCLEOTIDE SEQUENCE [LARGE SCALE GENOMIC DNA]</scope>
    <source>
        <strain evidence="1">Oroville</strain>
    </source>
</reference>
<evidence type="ECO:0000313" key="2">
    <source>
        <dbReference type="Proteomes" id="UP000244334"/>
    </source>
</evidence>
<keyword evidence="2" id="KW-1185">Reference proteome</keyword>
<name>A0A328TM24_9GAMM</name>
<comment type="caution">
    <text evidence="1">The sequence shown here is derived from an EMBL/GenBank/DDBJ whole genome shotgun (WGS) entry which is preliminary data.</text>
</comment>
<evidence type="ECO:0000313" key="1">
    <source>
        <dbReference type="EMBL" id="RAP71617.1"/>
    </source>
</evidence>
<proteinExistence type="predicted"/>
<sequence length="44" mass="4777">MRGHTIADKIEYQARVLVQVGDLLPATAPGINLVIINHRKGVVV</sequence>